<dbReference type="EMBL" id="CP014672">
    <property type="protein sequence ID" value="ANX00057.1"/>
    <property type="molecule type" value="Genomic_DNA"/>
</dbReference>
<keyword evidence="2" id="KW-0732">Signal</keyword>
<keyword evidence="3" id="KW-0472">Membrane</keyword>
<gene>
    <name evidence="6" type="ORF">CSTERTH_10655</name>
</gene>
<protein>
    <submittedName>
        <fullName evidence="6">ABC transporter substrate-binding protein</fullName>
    </submittedName>
</protein>
<keyword evidence="1" id="KW-1003">Cell membrane</keyword>
<name>A0A1B1YH10_THEST</name>
<dbReference type="SUPFAM" id="SSF53850">
    <property type="entry name" value="Periplasmic binding protein-like II"/>
    <property type="match status" value="1"/>
</dbReference>
<evidence type="ECO:0000256" key="1">
    <source>
        <dbReference type="ARBA" id="ARBA00022475"/>
    </source>
</evidence>
<evidence type="ECO:0000256" key="5">
    <source>
        <dbReference type="ARBA" id="ARBA00023288"/>
    </source>
</evidence>
<proteinExistence type="predicted"/>
<evidence type="ECO:0000313" key="6">
    <source>
        <dbReference type="EMBL" id="ANX00057.1"/>
    </source>
</evidence>
<dbReference type="Pfam" id="PF01547">
    <property type="entry name" value="SBP_bac_1"/>
    <property type="match status" value="1"/>
</dbReference>
<dbReference type="PANTHER" id="PTHR43649">
    <property type="entry name" value="ARABINOSE-BINDING PROTEIN-RELATED"/>
    <property type="match status" value="1"/>
</dbReference>
<evidence type="ECO:0000256" key="4">
    <source>
        <dbReference type="ARBA" id="ARBA00023139"/>
    </source>
</evidence>
<evidence type="ECO:0000256" key="2">
    <source>
        <dbReference type="ARBA" id="ARBA00022729"/>
    </source>
</evidence>
<sequence>MSKEEITYPVKGGGKLTYWLKLDPKVSASSKTIADTEFAKELAKRTGIEIEWVHPTQGQEQQQLNLMIASGDMADIIDAPWGTWYPGGAEKALQDNVILPLNDLIEKYAPDYLKVLETDPEKNKQVRTDDGVLYGFACFRGDDINTVYVAPLLRGDWLKELGLSRPTTVAEYEEVLRAFKEKKGATVPFTITKNLDENFVAGALGFSLNWYIDDNGKVAYGRLHPNYKEYLTIMHRWYEEGLLDNNFATNDGDAIKANMLNSTSGLTIGFLSGNMGTWMNAMKDKDPNYELVASQYPTLNKGEKVKFAQKDWKFNGWSTAITTSCQNPELAAKFLNYGYTEEGEMLYNFGIEGVSYEMVNGYPTYTDAVMKHPTFSVAEALSVYTRTAYADGPFIQRKEYIEQVMQLPQQKEALQILIQADPYPNKYPPATTTPEEAQELATIESDINTYVDEMTLRFIIGTEPLSNFDKFVETVKSMNIDRAIEIRQKSVDRYNNRK</sequence>
<reference evidence="6 7" key="1">
    <citation type="submission" date="2016-02" db="EMBL/GenBank/DDBJ databases">
        <title>Comparison of Clostridium stercorarium subspecies using comparative genomics and transcriptomics.</title>
        <authorList>
            <person name="Schellenberg J."/>
            <person name="Thallinger G."/>
            <person name="Levin D.B."/>
            <person name="Zhang X."/>
            <person name="Alvare G."/>
            <person name="Fristensky B."/>
            <person name="Sparling R."/>
        </authorList>
    </citation>
    <scope>NUCLEOTIDE SEQUENCE [LARGE SCALE GENOMIC DNA]</scope>
    <source>
        <strain evidence="6 7">DSM 2910</strain>
    </source>
</reference>
<dbReference type="OrthoDB" id="2491264at2"/>
<dbReference type="InterPro" id="IPR050490">
    <property type="entry name" value="Bact_solute-bd_prot1"/>
</dbReference>
<dbReference type="PANTHER" id="PTHR43649:SF33">
    <property type="entry name" value="POLYGALACTURONAN_RHAMNOGALACTURONAN-BINDING PROTEIN YTCQ"/>
    <property type="match status" value="1"/>
</dbReference>
<evidence type="ECO:0000313" key="7">
    <source>
        <dbReference type="Proteomes" id="UP000092971"/>
    </source>
</evidence>
<dbReference type="Proteomes" id="UP000092971">
    <property type="component" value="Chromosome"/>
</dbReference>
<evidence type="ECO:0000256" key="3">
    <source>
        <dbReference type="ARBA" id="ARBA00023136"/>
    </source>
</evidence>
<dbReference type="Gene3D" id="3.40.190.10">
    <property type="entry name" value="Periplasmic binding protein-like II"/>
    <property type="match status" value="2"/>
</dbReference>
<dbReference type="AlphaFoldDB" id="A0A1B1YH10"/>
<organism evidence="6 7">
    <name type="scientific">Thermoclostridium stercorarium subsp. thermolacticum DSM 2910</name>
    <dbReference type="NCBI Taxonomy" id="1121336"/>
    <lineage>
        <taxon>Bacteria</taxon>
        <taxon>Bacillati</taxon>
        <taxon>Bacillota</taxon>
        <taxon>Clostridia</taxon>
        <taxon>Eubacteriales</taxon>
        <taxon>Oscillospiraceae</taxon>
        <taxon>Thermoclostridium</taxon>
    </lineage>
</organism>
<dbReference type="InterPro" id="IPR006059">
    <property type="entry name" value="SBP"/>
</dbReference>
<keyword evidence="4" id="KW-0564">Palmitate</keyword>
<accession>A0A1B1YH10</accession>
<keyword evidence="5" id="KW-0449">Lipoprotein</keyword>